<dbReference type="GeneID" id="129343597"/>
<organism evidence="10 11">
    <name type="scientific">Eublepharis macularius</name>
    <name type="common">Leopard gecko</name>
    <name type="synonym">Cyrtodactylus macularius</name>
    <dbReference type="NCBI Taxonomy" id="481883"/>
    <lineage>
        <taxon>Eukaryota</taxon>
        <taxon>Metazoa</taxon>
        <taxon>Chordata</taxon>
        <taxon>Craniata</taxon>
        <taxon>Vertebrata</taxon>
        <taxon>Euteleostomi</taxon>
        <taxon>Lepidosauria</taxon>
        <taxon>Squamata</taxon>
        <taxon>Bifurcata</taxon>
        <taxon>Gekkota</taxon>
        <taxon>Eublepharidae</taxon>
        <taxon>Eublepharinae</taxon>
        <taxon>Eublepharis</taxon>
    </lineage>
</organism>
<keyword evidence="10" id="KW-1185">Reference proteome</keyword>
<keyword evidence="3 9" id="KW-0963">Cytoplasm</keyword>
<comment type="function">
    <text evidence="9">Adenosyl-L-methionine (AdoMet)-dependent tRNA (uracil-O(2)-)-methyltransferase.</text>
</comment>
<dbReference type="GO" id="GO:0030488">
    <property type="term" value="P:tRNA methylation"/>
    <property type="evidence" value="ECO:0007669"/>
    <property type="project" value="UniProtKB-UniRule"/>
</dbReference>
<evidence type="ECO:0000256" key="5">
    <source>
        <dbReference type="ARBA" id="ARBA00022679"/>
    </source>
</evidence>
<dbReference type="AlphaFoldDB" id="A0AA97KFH6"/>
<name>A0AA97KFH6_EUBMA</name>
<evidence type="ECO:0000256" key="7">
    <source>
        <dbReference type="ARBA" id="ARBA00022694"/>
    </source>
</evidence>
<dbReference type="GO" id="GO:0141101">
    <property type="term" value="F:tRNA(Ser) (uridine(44)-2'-O-)-methyltransferase activity"/>
    <property type="evidence" value="ECO:0007669"/>
    <property type="project" value="UniProtKB-EC"/>
</dbReference>
<keyword evidence="5 9" id="KW-0808">Transferase</keyword>
<evidence type="ECO:0000256" key="2">
    <source>
        <dbReference type="ARBA" id="ARBA00009056"/>
    </source>
</evidence>
<dbReference type="InterPro" id="IPR011671">
    <property type="entry name" value="tRNA_uracil_MeTrfase"/>
</dbReference>
<dbReference type="RefSeq" id="XP_054855868.1">
    <property type="nucleotide sequence ID" value="XM_054999893.1"/>
</dbReference>
<evidence type="ECO:0000313" key="11">
    <source>
        <dbReference type="RefSeq" id="XP_054855868.1"/>
    </source>
</evidence>
<reference evidence="11" key="1">
    <citation type="submission" date="2025-08" db="UniProtKB">
        <authorList>
            <consortium name="RefSeq"/>
        </authorList>
    </citation>
    <scope>IDENTIFICATION</scope>
    <source>
        <tissue evidence="11">Blood</tissue>
    </source>
</reference>
<sequence>MKLLGEAVVRDLPPARLPGGFWAAVAVWLEKPQVANKRLCGARLEEARRLPRPGAGRPRGTGASPTALDAAWEAVCCSSCRRELGLLPASGLGAPPQQEVEVLLRTVVPKGSLPAPAQEVVVKDVFNGTVTFLPLEQTHEGKYKIKNCNIYQIQLLHTKDNEWSLSVLSPSPENYISDGILYPKITWLGNELLTKLAKWSVETKKCEFKNTLSLVSVDRYNNTYQNLKEKYKEIVKVWPEVTDPQKFVYEDVAIAAYLLILWEDERAAKGLSRKQSFVDLGCGNGLLVNILSSEGHPGKGIDVRRRKVWNMYGPQTHLEECAASPNNLYPDADWLIGNHSDELTPWIPVIAARSSYSCCYFVLPCCFFDFHGKFNRRQSKKTQYREYLDFVTEVGLVCGFNVEEDCLRIPSTKRVCLIGRSRTYLAAQGTALDDQRAHYINSRRSCRMTMPDKTEGLHSSENHLAAHNVRGLVAGREGPQNTAGEGALICSFQPRGKEPIRNCTTLPQDFVDSVVLKVANLLLSGIQDLSGTSDAWNRGESLTLSEIATHLNEDTLKSLKNEYGGLQTLLRNHHQVFEVLNGRVYIRDWREEKLPSKKKPGVLAKQRVSSKATKTRLCWFDIHHPHGCPLTSECCSYAHGIEELRPPPGCAKEKLCQAVRTGSGGLQDPLGALHFI</sequence>
<dbReference type="Pfam" id="PF07757">
    <property type="entry name" value="AdoMet_MTase"/>
    <property type="match status" value="1"/>
</dbReference>
<evidence type="ECO:0000256" key="1">
    <source>
        <dbReference type="ARBA" id="ARBA00004496"/>
    </source>
</evidence>
<dbReference type="PANTHER" id="PTHR21210:SF0">
    <property type="entry name" value="TRNA (URACIL-O(2)-)-METHYLTRANSFERASE-RELATED"/>
    <property type="match status" value="1"/>
</dbReference>
<evidence type="ECO:0000256" key="4">
    <source>
        <dbReference type="ARBA" id="ARBA00022603"/>
    </source>
</evidence>
<comment type="subcellular location">
    <subcellularLocation>
        <location evidence="1 9">Cytoplasm</location>
    </subcellularLocation>
</comment>
<proteinExistence type="inferred from homology"/>
<accession>A0AA97KFH6</accession>
<comment type="catalytic activity">
    <reaction evidence="8 9">
        <text>uridine(44) in tRNA(Ser) + S-adenosyl-L-methionine = 2'-O-methyluridine(44) in tRNA(Ser) + S-adenosyl-L-homocysteine + H(+)</text>
        <dbReference type="Rhea" id="RHEA:43100"/>
        <dbReference type="Rhea" id="RHEA-COMP:10339"/>
        <dbReference type="Rhea" id="RHEA-COMP:10340"/>
        <dbReference type="ChEBI" id="CHEBI:15378"/>
        <dbReference type="ChEBI" id="CHEBI:57856"/>
        <dbReference type="ChEBI" id="CHEBI:59789"/>
        <dbReference type="ChEBI" id="CHEBI:65315"/>
        <dbReference type="ChEBI" id="CHEBI:74478"/>
        <dbReference type="EC" id="2.1.1.211"/>
    </reaction>
</comment>
<dbReference type="EC" id="2.1.1.211" evidence="9"/>
<dbReference type="KEGG" id="emc:129343597"/>
<keyword evidence="4 9" id="KW-0489">Methyltransferase</keyword>
<evidence type="ECO:0000313" key="10">
    <source>
        <dbReference type="Proteomes" id="UP001190640"/>
    </source>
</evidence>
<keyword evidence="6 9" id="KW-0949">S-adenosyl-L-methionine</keyword>
<dbReference type="CTD" id="152992"/>
<evidence type="ECO:0000256" key="3">
    <source>
        <dbReference type="ARBA" id="ARBA00022490"/>
    </source>
</evidence>
<keyword evidence="7 9" id="KW-0819">tRNA processing</keyword>
<evidence type="ECO:0000256" key="8">
    <source>
        <dbReference type="ARBA" id="ARBA00047957"/>
    </source>
</evidence>
<protein>
    <recommendedName>
        <fullName evidence="9">tRNA (uracil-O(2)-)-methyltransferase</fullName>
        <ecNumber evidence="9">2.1.1.211</ecNumber>
    </recommendedName>
</protein>
<dbReference type="Proteomes" id="UP001190640">
    <property type="component" value="Chromosome 15"/>
</dbReference>
<dbReference type="PANTHER" id="PTHR21210">
    <property type="entry name" value="TRNA (URACIL-O(2)-)-METHYLTRANSFERASE-RELATED"/>
    <property type="match status" value="1"/>
</dbReference>
<evidence type="ECO:0000256" key="9">
    <source>
        <dbReference type="RuleBase" id="RU368004"/>
    </source>
</evidence>
<comment type="similarity">
    <text evidence="2 9">Belongs to the TRM44 family.</text>
</comment>
<dbReference type="GO" id="GO:0005737">
    <property type="term" value="C:cytoplasm"/>
    <property type="evidence" value="ECO:0007669"/>
    <property type="project" value="UniProtKB-SubCell"/>
</dbReference>
<evidence type="ECO:0000256" key="6">
    <source>
        <dbReference type="ARBA" id="ARBA00022691"/>
    </source>
</evidence>
<gene>
    <name evidence="11" type="primary">TRMT44</name>
</gene>